<organism evidence="1 2">
    <name type="scientific">Panagrolaimus sp. JU765</name>
    <dbReference type="NCBI Taxonomy" id="591449"/>
    <lineage>
        <taxon>Eukaryota</taxon>
        <taxon>Metazoa</taxon>
        <taxon>Ecdysozoa</taxon>
        <taxon>Nematoda</taxon>
        <taxon>Chromadorea</taxon>
        <taxon>Rhabditida</taxon>
        <taxon>Tylenchina</taxon>
        <taxon>Panagrolaimomorpha</taxon>
        <taxon>Panagrolaimoidea</taxon>
        <taxon>Panagrolaimidae</taxon>
        <taxon>Panagrolaimus</taxon>
    </lineage>
</organism>
<protein>
    <submittedName>
        <fullName evidence="2">MARVEL domain-containing protein</fullName>
    </submittedName>
</protein>
<dbReference type="Proteomes" id="UP000887576">
    <property type="component" value="Unplaced"/>
</dbReference>
<evidence type="ECO:0000313" key="1">
    <source>
        <dbReference type="Proteomes" id="UP000887576"/>
    </source>
</evidence>
<evidence type="ECO:0000313" key="2">
    <source>
        <dbReference type="WBParaSite" id="JU765_v2.g16641.t1"/>
    </source>
</evidence>
<proteinExistence type="predicted"/>
<dbReference type="WBParaSite" id="JU765_v2.g16641.t1">
    <property type="protein sequence ID" value="JU765_v2.g16641.t1"/>
    <property type="gene ID" value="JU765_v2.g16641"/>
</dbReference>
<accession>A0AC34QIM0</accession>
<reference evidence="2" key="1">
    <citation type="submission" date="2022-11" db="UniProtKB">
        <authorList>
            <consortium name="WormBaseParasite"/>
        </authorList>
    </citation>
    <scope>IDENTIFICATION</scope>
</reference>
<sequence>MVHSYSPNGLIEDSEKLRCCCGLMHIKTGGKILAVSQLFLFTSLIVGNFLLNGIGGIGVFISAIGIISYFMLLVVAVFKEIKLVLLPFLGVQGFIALCSTVLALVYGVVGAASDGLSYAHSNLTMVRELYEVHHLDPDDEKIQTLFSCGLMIFLVVFASLQIYVWYIFYLVYKYFKLKDSIIGPERGYQRGKIVADTLNQDY</sequence>
<name>A0AC34QIM0_9BILA</name>